<organism evidence="9 10">
    <name type="scientific">Mesorhizobium huakuii</name>
    <dbReference type="NCBI Taxonomy" id="28104"/>
    <lineage>
        <taxon>Bacteria</taxon>
        <taxon>Pseudomonadati</taxon>
        <taxon>Pseudomonadota</taxon>
        <taxon>Alphaproteobacteria</taxon>
        <taxon>Hyphomicrobiales</taxon>
        <taxon>Phyllobacteriaceae</taxon>
        <taxon>Mesorhizobium</taxon>
    </lineage>
</organism>
<dbReference type="RefSeq" id="WP_183465442.1">
    <property type="nucleotide sequence ID" value="NZ_CP050297.1"/>
</dbReference>
<geneLocation type="plasmid" evidence="9 10">
    <name>p_2</name>
</geneLocation>
<evidence type="ECO:0000259" key="8">
    <source>
        <dbReference type="PROSITE" id="PS50109"/>
    </source>
</evidence>
<keyword evidence="7" id="KW-0472">Membrane</keyword>
<dbReference type="PANTHER" id="PTHR44936">
    <property type="entry name" value="SENSOR PROTEIN CREC"/>
    <property type="match status" value="1"/>
</dbReference>
<dbReference type="Pfam" id="PF02518">
    <property type="entry name" value="HATPase_c"/>
    <property type="match status" value="1"/>
</dbReference>
<dbReference type="PRINTS" id="PR00344">
    <property type="entry name" value="BCTRLSENSOR"/>
</dbReference>
<keyword evidence="5 9" id="KW-0418">Kinase</keyword>
<dbReference type="EMBL" id="CP050297">
    <property type="protein sequence ID" value="QND61548.1"/>
    <property type="molecule type" value="Genomic_DNA"/>
</dbReference>
<evidence type="ECO:0000256" key="1">
    <source>
        <dbReference type="ARBA" id="ARBA00000085"/>
    </source>
</evidence>
<name>A0A7G6T466_9HYPH</name>
<keyword evidence="7" id="KW-0812">Transmembrane</keyword>
<sequence>MKFFNGRLFTVLPYLGMAAALGLSAWTFIQSNCYRQETDAILNQTFEIQWRAAQIRERLIRVYGYLRIADQSGKLDADIDRQMALVSVNVAQLENLPYLNRFFPDHDAALLGGIRQTLEQKIAPLVSARKNYTQAIADMAKLEQSIYEISSSTVDHSATLQQTASIDIAASRNWFIFAIALGLGATFYLVIHQRYALANRRDQHMRSFASLFAHTTRSRVTALRLFLEHSQPDRQPSSEMLEAARSAATELESITNSVLQIAYAPQDSSTMPLGRLLEDIMGERSGLVQIRIDSKAHLHPVPSAPFGLVVNELIENALAASSGVKDARVLVSATVKRHPFLPRTYLVLEVADKGSGMPPAIAAKATNPFFSTRAGNHTGLGLTACSQMVSTLRGKLIINSAPGVGTTVVVRIPLASAAASFWQSFRKYGRTKEHSWGG</sequence>
<keyword evidence="9" id="KW-0614">Plasmid</keyword>
<evidence type="ECO:0000313" key="9">
    <source>
        <dbReference type="EMBL" id="QND61548.1"/>
    </source>
</evidence>
<proteinExistence type="predicted"/>
<evidence type="ECO:0000256" key="2">
    <source>
        <dbReference type="ARBA" id="ARBA00012438"/>
    </source>
</evidence>
<gene>
    <name evidence="9" type="ORF">HB778_35020</name>
</gene>
<dbReference type="GO" id="GO:0004673">
    <property type="term" value="F:protein histidine kinase activity"/>
    <property type="evidence" value="ECO:0007669"/>
    <property type="project" value="UniProtKB-EC"/>
</dbReference>
<evidence type="ECO:0000256" key="6">
    <source>
        <dbReference type="ARBA" id="ARBA00023012"/>
    </source>
</evidence>
<dbReference type="InterPro" id="IPR036890">
    <property type="entry name" value="HATPase_C_sf"/>
</dbReference>
<feature type="transmembrane region" description="Helical" evidence="7">
    <location>
        <begin position="174"/>
        <end position="191"/>
    </location>
</feature>
<comment type="catalytic activity">
    <reaction evidence="1">
        <text>ATP + protein L-histidine = ADP + protein N-phospho-L-histidine.</text>
        <dbReference type="EC" id="2.7.13.3"/>
    </reaction>
</comment>
<evidence type="ECO:0000256" key="7">
    <source>
        <dbReference type="SAM" id="Phobius"/>
    </source>
</evidence>
<dbReference type="EC" id="2.7.13.3" evidence="2"/>
<dbReference type="AlphaFoldDB" id="A0A7G6T466"/>
<dbReference type="InterPro" id="IPR005467">
    <property type="entry name" value="His_kinase_dom"/>
</dbReference>
<keyword evidence="6" id="KW-0902">Two-component regulatory system</keyword>
<keyword evidence="3" id="KW-0597">Phosphoprotein</keyword>
<evidence type="ECO:0000256" key="5">
    <source>
        <dbReference type="ARBA" id="ARBA00022777"/>
    </source>
</evidence>
<dbReference type="PANTHER" id="PTHR44936:SF9">
    <property type="entry name" value="SENSOR PROTEIN CREC"/>
    <property type="match status" value="1"/>
</dbReference>
<feature type="domain" description="Histidine kinase" evidence="8">
    <location>
        <begin position="211"/>
        <end position="416"/>
    </location>
</feature>
<dbReference type="InterPro" id="IPR003594">
    <property type="entry name" value="HATPase_dom"/>
</dbReference>
<reference evidence="10" key="1">
    <citation type="journal article" date="2020" name="Mol. Plant Microbe">
        <title>Rhizobial microsymbionts of the narrowly endemic Oxytropis species growing in Kamchatka are characterized by significant genetic diversity and possess a set of genes that are associated with T3SS and T6SS secretion systems and can affect the development of symbiosis.</title>
        <authorList>
            <person name="Safronova V."/>
            <person name="Guro P."/>
            <person name="Sazanova A."/>
            <person name="Kuznetsova I."/>
            <person name="Belimov A."/>
            <person name="Yakubov V."/>
            <person name="Chirak E."/>
            <person name="Afonin A."/>
            <person name="Gogolev Y."/>
            <person name="Andronov E."/>
            <person name="Tikhonovich I."/>
        </authorList>
    </citation>
    <scope>NUCLEOTIDE SEQUENCE [LARGE SCALE GENOMIC DNA]</scope>
    <source>
        <strain evidence="10">583</strain>
        <plasmid evidence="10">p_2</plasmid>
    </source>
</reference>
<dbReference type="Proteomes" id="UP000515465">
    <property type="component" value="Plasmid p_2"/>
</dbReference>
<evidence type="ECO:0000313" key="10">
    <source>
        <dbReference type="Proteomes" id="UP000515465"/>
    </source>
</evidence>
<keyword evidence="7" id="KW-1133">Transmembrane helix</keyword>
<dbReference type="SMART" id="SM00387">
    <property type="entry name" value="HATPase_c"/>
    <property type="match status" value="1"/>
</dbReference>
<keyword evidence="4" id="KW-0808">Transferase</keyword>
<accession>A0A7G6T466</accession>
<dbReference type="GO" id="GO:0000160">
    <property type="term" value="P:phosphorelay signal transduction system"/>
    <property type="evidence" value="ECO:0007669"/>
    <property type="project" value="UniProtKB-KW"/>
</dbReference>
<dbReference type="PROSITE" id="PS50109">
    <property type="entry name" value="HIS_KIN"/>
    <property type="match status" value="1"/>
</dbReference>
<evidence type="ECO:0000256" key="3">
    <source>
        <dbReference type="ARBA" id="ARBA00022553"/>
    </source>
</evidence>
<protein>
    <recommendedName>
        <fullName evidence="2">histidine kinase</fullName>
        <ecNumber evidence="2">2.7.13.3</ecNumber>
    </recommendedName>
</protein>
<dbReference type="InterPro" id="IPR004358">
    <property type="entry name" value="Sig_transdc_His_kin-like_C"/>
</dbReference>
<dbReference type="Gene3D" id="3.30.565.10">
    <property type="entry name" value="Histidine kinase-like ATPase, C-terminal domain"/>
    <property type="match status" value="1"/>
</dbReference>
<dbReference type="InterPro" id="IPR050980">
    <property type="entry name" value="2C_sensor_his_kinase"/>
</dbReference>
<evidence type="ECO:0000256" key="4">
    <source>
        <dbReference type="ARBA" id="ARBA00022679"/>
    </source>
</evidence>
<dbReference type="SUPFAM" id="SSF55874">
    <property type="entry name" value="ATPase domain of HSP90 chaperone/DNA topoisomerase II/histidine kinase"/>
    <property type="match status" value="1"/>
</dbReference>